<evidence type="ECO:0008006" key="3">
    <source>
        <dbReference type="Google" id="ProtNLM"/>
    </source>
</evidence>
<accession>A0ABT1RTD6</accession>
<dbReference type="Proteomes" id="UP001524502">
    <property type="component" value="Unassembled WGS sequence"/>
</dbReference>
<gene>
    <name evidence="1" type="ORF">NE619_17085</name>
</gene>
<dbReference type="EMBL" id="JANFXK010000029">
    <property type="protein sequence ID" value="MCQ4638447.1"/>
    <property type="molecule type" value="Genomic_DNA"/>
</dbReference>
<evidence type="ECO:0000313" key="2">
    <source>
        <dbReference type="Proteomes" id="UP001524502"/>
    </source>
</evidence>
<organism evidence="1 2">
    <name type="scientific">Anaerovorax odorimutans</name>
    <dbReference type="NCBI Taxonomy" id="109327"/>
    <lineage>
        <taxon>Bacteria</taxon>
        <taxon>Bacillati</taxon>
        <taxon>Bacillota</taxon>
        <taxon>Clostridia</taxon>
        <taxon>Peptostreptococcales</taxon>
        <taxon>Anaerovoracaceae</taxon>
        <taxon>Anaerovorax</taxon>
    </lineage>
</organism>
<protein>
    <recommendedName>
        <fullName evidence="3">Phage-related protein</fullName>
    </recommendedName>
</protein>
<name>A0ABT1RTD6_9FIRM</name>
<evidence type="ECO:0000313" key="1">
    <source>
        <dbReference type="EMBL" id="MCQ4638447.1"/>
    </source>
</evidence>
<proteinExistence type="predicted"/>
<sequence>MTEQVNAFAQSAAGSFGLSETMAKRFTGTFGAMSKAFGFSEEEAYSMSTALTGLAGDVASFYNISQDEAYTKLKSVFTGETETLKDLGIVMTQNALDAYAMANGFGRTTQAMSEAEKVALRYQFVMDQLSLAQGDFARTSDSWANQTRILKLQFDSIKATLGQGFINLFTPILKAINTLLGKLATLANAFKSFTELITGKKSTATAASGMGDVAAAADEASSGVGSVGDAAKSTAKKTKEATKALMGFDSINKLSKEDTGSSSGGGSGGAGVDYGSLATGDNVLDQTDKKMSALMERFKELAALFAIGFKIGAGDLSVIDTIKKNLQDIKSRLVDIFTNKRVTGAANTFFNSFAYNLGRVAGSFVSIGLTIADNLTGGFARYLEQSKKYIQDRIVGIFDASTRITQLTGNYYTALADVFTMFRSKEAKQITADIISVFSDGFIGVIDLALKVGGDVVNVVTAPFVRNTGKIKTALHNTLKPISQVTSTISEFVKDTFESIFAAYDKYIRPAFDKIANGFTTIFGGMLDGYNKYLAPVLSKIAKEFGEVKDKYIQPFVDKLIDVFGKLAELVATVWEKISPFVAWLVEHFFAVVASKVSSIWTVVKTAVSMIAGVLNGLLTTLGGIIDFVTGVLTGDWSKAWNGIKDIFGGVVQAIKGIFEPIADWFKEKVAAIKAHFENIGAWFGEKFSAAWEAIKVPFSAIGSWFSEKYTAIKNVFDSVGSWFSEKFKGAYTAVKNAFSSIGSWFSDKWTAIKNVFSNIKTWFGDKFKSAWEAVKKPFEKVGSFFGGIWDTIKSKFKSIGTKIGDAIGGAFKSAINAVLRTVEKGINWVPRTINKALGLINDLPGVEIPYMPTISLPRLAQGGYVKANTPQLAMIGDNRHQGEVVAPEDKLRQMAMDAVKAAGVGGGITKADLKELLDNMTMILVATLESIGINVDSEEVAKLVDKGRRSMNRRYSPVGE</sequence>
<reference evidence="1 2" key="1">
    <citation type="submission" date="2022-06" db="EMBL/GenBank/DDBJ databases">
        <title>Isolation of gut microbiota from human fecal samples.</title>
        <authorList>
            <person name="Pamer E.G."/>
            <person name="Barat B."/>
            <person name="Waligurski E."/>
            <person name="Medina S."/>
            <person name="Paddock L."/>
            <person name="Mostad J."/>
        </authorList>
    </citation>
    <scope>NUCLEOTIDE SEQUENCE [LARGE SCALE GENOMIC DNA]</scope>
    <source>
        <strain evidence="1 2">SL.3.17</strain>
    </source>
</reference>
<comment type="caution">
    <text evidence="1">The sequence shown here is derived from an EMBL/GenBank/DDBJ whole genome shotgun (WGS) entry which is preliminary data.</text>
</comment>
<dbReference type="Gene3D" id="1.20.120.20">
    <property type="entry name" value="Apolipoprotein"/>
    <property type="match status" value="1"/>
</dbReference>
<keyword evidence="2" id="KW-1185">Reference proteome</keyword>